<evidence type="ECO:0000256" key="2">
    <source>
        <dbReference type="ARBA" id="ARBA00004637"/>
    </source>
</evidence>
<dbReference type="InterPro" id="IPR036188">
    <property type="entry name" value="FAD/NAD-bd_sf"/>
</dbReference>
<evidence type="ECO:0000256" key="10">
    <source>
        <dbReference type="ARBA" id="ARBA00023140"/>
    </source>
</evidence>
<accession>A0A9Q1GZ97</accession>
<protein>
    <recommendedName>
        <fullName evidence="12">FAD/NAD(P)-binding domain-containing protein</fullName>
    </recommendedName>
</protein>
<keyword evidence="8" id="KW-0520">NAD</keyword>
<evidence type="ECO:0000256" key="5">
    <source>
        <dbReference type="ARBA" id="ARBA00022792"/>
    </source>
</evidence>
<keyword evidence="6" id="KW-0274">FAD</keyword>
<evidence type="ECO:0000256" key="1">
    <source>
        <dbReference type="ARBA" id="ARBA00004275"/>
    </source>
</evidence>
<keyword evidence="5" id="KW-0999">Mitochondrion inner membrane</keyword>
<dbReference type="InterPro" id="IPR045024">
    <property type="entry name" value="NDH-2"/>
</dbReference>
<comment type="caution">
    <text evidence="13">The sequence shown here is derived from an EMBL/GenBank/DDBJ whole genome shotgun (WGS) entry which is preliminary data.</text>
</comment>
<name>A0A9Q1GZ97_9CARY</name>
<comment type="similarity">
    <text evidence="3">Belongs to the NADH dehydrogenase family.</text>
</comment>
<evidence type="ECO:0000256" key="7">
    <source>
        <dbReference type="ARBA" id="ARBA00023002"/>
    </source>
</evidence>
<keyword evidence="7" id="KW-0560">Oxidoreductase</keyword>
<dbReference type="SUPFAM" id="SSF51905">
    <property type="entry name" value="FAD/NAD(P)-binding domain"/>
    <property type="match status" value="1"/>
</dbReference>
<evidence type="ECO:0000313" key="14">
    <source>
        <dbReference type="Proteomes" id="UP001153076"/>
    </source>
</evidence>
<organism evidence="13 14">
    <name type="scientific">Carnegiea gigantea</name>
    <dbReference type="NCBI Taxonomy" id="171969"/>
    <lineage>
        <taxon>Eukaryota</taxon>
        <taxon>Viridiplantae</taxon>
        <taxon>Streptophyta</taxon>
        <taxon>Embryophyta</taxon>
        <taxon>Tracheophyta</taxon>
        <taxon>Spermatophyta</taxon>
        <taxon>Magnoliopsida</taxon>
        <taxon>eudicotyledons</taxon>
        <taxon>Gunneridae</taxon>
        <taxon>Pentapetalae</taxon>
        <taxon>Caryophyllales</taxon>
        <taxon>Cactineae</taxon>
        <taxon>Cactaceae</taxon>
        <taxon>Cactoideae</taxon>
        <taxon>Echinocereeae</taxon>
        <taxon>Carnegiea</taxon>
    </lineage>
</organism>
<evidence type="ECO:0000256" key="6">
    <source>
        <dbReference type="ARBA" id="ARBA00022827"/>
    </source>
</evidence>
<dbReference type="GO" id="GO:0005743">
    <property type="term" value="C:mitochondrial inner membrane"/>
    <property type="evidence" value="ECO:0007669"/>
    <property type="project" value="UniProtKB-SubCell"/>
</dbReference>
<feature type="domain" description="FAD/NAD(P)-binding" evidence="12">
    <location>
        <begin position="109"/>
        <end position="231"/>
    </location>
</feature>
<proteinExistence type="inferred from homology"/>
<evidence type="ECO:0000256" key="11">
    <source>
        <dbReference type="ARBA" id="ARBA00049010"/>
    </source>
</evidence>
<dbReference type="OrthoDB" id="3244603at2759"/>
<evidence type="ECO:0000256" key="3">
    <source>
        <dbReference type="ARBA" id="ARBA00005272"/>
    </source>
</evidence>
<reference evidence="13" key="1">
    <citation type="submission" date="2022-04" db="EMBL/GenBank/DDBJ databases">
        <title>Carnegiea gigantea Genome sequencing and assembly v2.</title>
        <authorList>
            <person name="Copetti D."/>
            <person name="Sanderson M.J."/>
            <person name="Burquez A."/>
            <person name="Wojciechowski M.F."/>
        </authorList>
    </citation>
    <scope>NUCLEOTIDE SEQUENCE</scope>
    <source>
        <strain evidence="13">SGP5-SGP5p</strain>
        <tissue evidence="13">Aerial part</tissue>
    </source>
</reference>
<dbReference type="GO" id="GO:0005777">
    <property type="term" value="C:peroxisome"/>
    <property type="evidence" value="ECO:0007669"/>
    <property type="project" value="UniProtKB-SubCell"/>
</dbReference>
<dbReference type="PANTHER" id="PTHR43706:SF13">
    <property type="entry name" value="NADH DEHYDROGENASE-RELATED"/>
    <property type="match status" value="1"/>
</dbReference>
<evidence type="ECO:0000313" key="13">
    <source>
        <dbReference type="EMBL" id="KAJ8427869.1"/>
    </source>
</evidence>
<gene>
    <name evidence="13" type="ORF">Cgig2_024879</name>
</gene>
<dbReference type="Pfam" id="PF07992">
    <property type="entry name" value="Pyr_redox_2"/>
    <property type="match status" value="1"/>
</dbReference>
<keyword evidence="5" id="KW-0472">Membrane</keyword>
<dbReference type="InterPro" id="IPR023753">
    <property type="entry name" value="FAD/NAD-binding_dom"/>
</dbReference>
<comment type="catalytic activity">
    <reaction evidence="11">
        <text>a ubiquinone + NADH + H(+) = a ubiquinol + NAD(+)</text>
        <dbReference type="Rhea" id="RHEA:23152"/>
        <dbReference type="Rhea" id="RHEA-COMP:9565"/>
        <dbReference type="Rhea" id="RHEA-COMP:9566"/>
        <dbReference type="ChEBI" id="CHEBI:15378"/>
        <dbReference type="ChEBI" id="CHEBI:16389"/>
        <dbReference type="ChEBI" id="CHEBI:17976"/>
        <dbReference type="ChEBI" id="CHEBI:57540"/>
        <dbReference type="ChEBI" id="CHEBI:57945"/>
    </reaction>
</comment>
<dbReference type="Proteomes" id="UP001153076">
    <property type="component" value="Unassembled WGS sequence"/>
</dbReference>
<keyword evidence="4" id="KW-0285">Flavoprotein</keyword>
<dbReference type="Gene3D" id="3.50.50.100">
    <property type="match status" value="1"/>
</dbReference>
<dbReference type="AlphaFoldDB" id="A0A9Q1GZ97"/>
<evidence type="ECO:0000256" key="4">
    <source>
        <dbReference type="ARBA" id="ARBA00022630"/>
    </source>
</evidence>
<dbReference type="EMBL" id="JAKOGI010001081">
    <property type="protein sequence ID" value="KAJ8427869.1"/>
    <property type="molecule type" value="Genomic_DNA"/>
</dbReference>
<keyword evidence="10" id="KW-0576">Peroxisome</keyword>
<dbReference type="GO" id="GO:0003954">
    <property type="term" value="F:NADH dehydrogenase activity"/>
    <property type="evidence" value="ECO:0007669"/>
    <property type="project" value="InterPro"/>
</dbReference>
<keyword evidence="9" id="KW-0496">Mitochondrion</keyword>
<keyword evidence="14" id="KW-1185">Reference proteome</keyword>
<evidence type="ECO:0000256" key="8">
    <source>
        <dbReference type="ARBA" id="ARBA00023027"/>
    </source>
</evidence>
<sequence>MGSNSSADPSHLPEIGLDGLFENLPSSPTLRRSSRRKNSSEIIKEEKLQLKEYIEENYSKIRDVEREFAYLNLELKLTAGSKNGAFEHLRKKIEIQNEKTKAAKAKEEQVRKVYEEEKKQLLHCDVVGGGPTGVEFSGELSDFIKNDVRQRYARVKDYIHVTLIEANELLSSFDDRLRHYAMRQLTKSGVRLVRGIVKDFQPEKLILSDGSELPYGLLAWSTGVGPSPFVKNLELPKSPGFRESTGKPVLPALAQVWEDAAKVVKDEEAVKQKLCEDLNQFILSIFHLSLSSQQSNNRYKRQIVAEADLGLADAFTNGHLTVVDKNDGLLNLFGIIHNLFRPSRKLAQIHQPSPSVVILVDIFE</sequence>
<evidence type="ECO:0000259" key="12">
    <source>
        <dbReference type="Pfam" id="PF07992"/>
    </source>
</evidence>
<dbReference type="PANTHER" id="PTHR43706">
    <property type="entry name" value="NADH DEHYDROGENASE"/>
    <property type="match status" value="1"/>
</dbReference>
<comment type="subcellular location">
    <subcellularLocation>
        <location evidence="2">Mitochondrion inner membrane</location>
        <topology evidence="2">Peripheral membrane protein</topology>
    </subcellularLocation>
    <subcellularLocation>
        <location evidence="1">Peroxisome</location>
    </subcellularLocation>
</comment>
<evidence type="ECO:0000256" key="9">
    <source>
        <dbReference type="ARBA" id="ARBA00023128"/>
    </source>
</evidence>